<evidence type="ECO:0000313" key="3">
    <source>
        <dbReference type="Proteomes" id="UP000246464"/>
    </source>
</evidence>
<dbReference type="EMBL" id="CP026243">
    <property type="protein sequence ID" value="AWO96792.1"/>
    <property type="molecule type" value="Genomic_DNA"/>
</dbReference>
<feature type="compositionally biased region" description="Basic and acidic residues" evidence="1">
    <location>
        <begin position="81"/>
        <end position="92"/>
    </location>
</feature>
<dbReference type="Proteomes" id="UP000246464">
    <property type="component" value="Chromosome 1"/>
</dbReference>
<organism evidence="2 3">
    <name type="scientific">Scophthalmus maximus</name>
    <name type="common">Turbot</name>
    <name type="synonym">Psetta maxima</name>
    <dbReference type="NCBI Taxonomy" id="52904"/>
    <lineage>
        <taxon>Eukaryota</taxon>
        <taxon>Metazoa</taxon>
        <taxon>Chordata</taxon>
        <taxon>Craniata</taxon>
        <taxon>Vertebrata</taxon>
        <taxon>Euteleostomi</taxon>
        <taxon>Actinopterygii</taxon>
        <taxon>Neopterygii</taxon>
        <taxon>Teleostei</taxon>
        <taxon>Neoteleostei</taxon>
        <taxon>Acanthomorphata</taxon>
        <taxon>Carangaria</taxon>
        <taxon>Pleuronectiformes</taxon>
        <taxon>Pleuronectoidei</taxon>
        <taxon>Scophthalmidae</taxon>
        <taxon>Scophthalmus</taxon>
    </lineage>
</organism>
<proteinExistence type="predicted"/>
<name>A0A2U9AYM5_SCOMX</name>
<feature type="region of interest" description="Disordered" evidence="1">
    <location>
        <begin position="1"/>
        <end position="92"/>
    </location>
</feature>
<accession>A0A2U9AYM5</accession>
<feature type="compositionally biased region" description="Basic residues" evidence="1">
    <location>
        <begin position="1"/>
        <end position="17"/>
    </location>
</feature>
<reference evidence="2 3" key="1">
    <citation type="submission" date="2017-12" db="EMBL/GenBank/DDBJ databases">
        <title>Integrating genomic resources of turbot (Scophthalmus maximus) in depth evaluation of genetic and physical mapping variation across individuals.</title>
        <authorList>
            <person name="Martinez P."/>
        </authorList>
    </citation>
    <scope>NUCLEOTIDE SEQUENCE [LARGE SCALE GENOMIC DNA]</scope>
</reference>
<evidence type="ECO:0000256" key="1">
    <source>
        <dbReference type="SAM" id="MobiDB-lite"/>
    </source>
</evidence>
<dbReference type="AlphaFoldDB" id="A0A2U9AYM5"/>
<gene>
    <name evidence="2" type="ORF">SMAX5B_011913</name>
</gene>
<sequence length="121" mass="13561">MSLHAKARAAKPPRNSRRNWAWFSVGLHPHQNSSRQERAGRRRRRRIAATGPRSAASIPSADVTRQAHVGVSDPLIATSSQKERKEGERNGTYRITRADGRIVLLRVGGRRGEITNQLNHL</sequence>
<keyword evidence="3" id="KW-1185">Reference proteome</keyword>
<protein>
    <submittedName>
        <fullName evidence="2">Uncharacterized protein</fullName>
    </submittedName>
</protein>
<evidence type="ECO:0000313" key="2">
    <source>
        <dbReference type="EMBL" id="AWO96792.1"/>
    </source>
</evidence>